<feature type="transmembrane region" description="Helical" evidence="5">
    <location>
        <begin position="65"/>
        <end position="83"/>
    </location>
</feature>
<feature type="transmembrane region" description="Helical" evidence="5">
    <location>
        <begin position="36"/>
        <end position="59"/>
    </location>
</feature>
<dbReference type="RefSeq" id="WP_090937583.1">
    <property type="nucleotide sequence ID" value="NZ_FOTS01000020.1"/>
</dbReference>
<evidence type="ECO:0000256" key="4">
    <source>
        <dbReference type="ARBA" id="ARBA00023136"/>
    </source>
</evidence>
<protein>
    <submittedName>
        <fullName evidence="6">Putative sporulation protein YtaF</fullName>
    </submittedName>
</protein>
<dbReference type="OrthoDB" id="1679205at2"/>
<evidence type="ECO:0000256" key="1">
    <source>
        <dbReference type="ARBA" id="ARBA00022475"/>
    </source>
</evidence>
<gene>
    <name evidence="6" type="ORF">SAMN04490355_102075</name>
</gene>
<feature type="transmembrane region" description="Helical" evidence="5">
    <location>
        <begin position="6"/>
        <end position="24"/>
    </location>
</feature>
<organism evidence="6 7">
    <name type="scientific">Pelosinus propionicus DSM 13327</name>
    <dbReference type="NCBI Taxonomy" id="1123291"/>
    <lineage>
        <taxon>Bacteria</taxon>
        <taxon>Bacillati</taxon>
        <taxon>Bacillota</taxon>
        <taxon>Negativicutes</taxon>
        <taxon>Selenomonadales</taxon>
        <taxon>Sporomusaceae</taxon>
        <taxon>Pelosinus</taxon>
    </lineage>
</organism>
<dbReference type="STRING" id="1123291.SAMN04490355_102075"/>
<evidence type="ECO:0000256" key="5">
    <source>
        <dbReference type="SAM" id="Phobius"/>
    </source>
</evidence>
<dbReference type="PANTHER" id="PTHR35529">
    <property type="entry name" value="MANGANESE EFFLUX PUMP MNTP-RELATED"/>
    <property type="match status" value="1"/>
</dbReference>
<keyword evidence="1" id="KW-1003">Cell membrane</keyword>
<dbReference type="InterPro" id="IPR003810">
    <property type="entry name" value="Mntp/YtaF"/>
</dbReference>
<keyword evidence="2 5" id="KW-0812">Transmembrane</keyword>
<keyword evidence="3 5" id="KW-1133">Transmembrane helix</keyword>
<sequence>MTLCYVLFLGFAVSIDGFIAGISYGLKNIFISRISLFIVGLTTTICVSLAMGSAHILGAMLNTKIAVLIGALLLTIMGLFSLFQEYFSAKVHSDSITSGVPSTNLTFSIGRLVINIMAKPEKADVDHSQFISSIEAILLGLALGIDNMIAIFAAALVSPLPFYTPITMGLIQILVITFGIYASKHFISEQLKKKVPYLPGLILILLGLSRLY</sequence>
<name>A0A1I4KYK8_9FIRM</name>
<dbReference type="AlphaFoldDB" id="A0A1I4KYK8"/>
<proteinExistence type="predicted"/>
<feature type="transmembrane region" description="Helical" evidence="5">
    <location>
        <begin position="162"/>
        <end position="183"/>
    </location>
</feature>
<keyword evidence="4 5" id="KW-0472">Membrane</keyword>
<evidence type="ECO:0000256" key="2">
    <source>
        <dbReference type="ARBA" id="ARBA00022692"/>
    </source>
</evidence>
<dbReference type="Proteomes" id="UP000199520">
    <property type="component" value="Unassembled WGS sequence"/>
</dbReference>
<reference evidence="7" key="1">
    <citation type="submission" date="2016-10" db="EMBL/GenBank/DDBJ databases">
        <authorList>
            <person name="Varghese N."/>
            <person name="Submissions S."/>
        </authorList>
    </citation>
    <scope>NUCLEOTIDE SEQUENCE [LARGE SCALE GENOMIC DNA]</scope>
    <source>
        <strain evidence="7">DSM 13327</strain>
    </source>
</reference>
<evidence type="ECO:0000313" key="7">
    <source>
        <dbReference type="Proteomes" id="UP000199520"/>
    </source>
</evidence>
<accession>A0A1I4KYK8</accession>
<evidence type="ECO:0000256" key="3">
    <source>
        <dbReference type="ARBA" id="ARBA00022989"/>
    </source>
</evidence>
<dbReference type="EMBL" id="FOTS01000020">
    <property type="protein sequence ID" value="SFL83855.1"/>
    <property type="molecule type" value="Genomic_DNA"/>
</dbReference>
<feature type="transmembrane region" description="Helical" evidence="5">
    <location>
        <begin position="136"/>
        <end position="156"/>
    </location>
</feature>
<keyword evidence="7" id="KW-1185">Reference proteome</keyword>
<dbReference type="PANTHER" id="PTHR35529:SF2">
    <property type="entry name" value="SPORULATION PROTEIN YTAF-RELATED"/>
    <property type="match status" value="1"/>
</dbReference>
<dbReference type="Pfam" id="PF02659">
    <property type="entry name" value="Mntp"/>
    <property type="match status" value="1"/>
</dbReference>
<evidence type="ECO:0000313" key="6">
    <source>
        <dbReference type="EMBL" id="SFL83855.1"/>
    </source>
</evidence>